<evidence type="ECO:0000256" key="2">
    <source>
        <dbReference type="ARBA" id="ARBA00023239"/>
    </source>
</evidence>
<organism evidence="3 4">
    <name type="scientific">Rhodosorus marinus</name>
    <dbReference type="NCBI Taxonomy" id="101924"/>
    <lineage>
        <taxon>Eukaryota</taxon>
        <taxon>Rhodophyta</taxon>
        <taxon>Stylonematophyceae</taxon>
        <taxon>Stylonematales</taxon>
        <taxon>Stylonemataceae</taxon>
        <taxon>Rhodosorus</taxon>
    </lineage>
</organism>
<dbReference type="Pfam" id="PF04752">
    <property type="entry name" value="ChaC"/>
    <property type="match status" value="1"/>
</dbReference>
<evidence type="ECO:0000313" key="4">
    <source>
        <dbReference type="Proteomes" id="UP001157974"/>
    </source>
</evidence>
<dbReference type="GO" id="GO:0006751">
    <property type="term" value="P:glutathione catabolic process"/>
    <property type="evidence" value="ECO:0007669"/>
    <property type="project" value="InterPro"/>
</dbReference>
<dbReference type="InterPro" id="IPR013024">
    <property type="entry name" value="GGCT-like"/>
</dbReference>
<dbReference type="CDD" id="cd06661">
    <property type="entry name" value="GGCT_like"/>
    <property type="match status" value="1"/>
</dbReference>
<proteinExistence type="predicted"/>
<comment type="caution">
    <text evidence="3">The sequence shown here is derived from an EMBL/GenBank/DDBJ whole genome shotgun (WGS) entry which is preliminary data.</text>
</comment>
<dbReference type="PANTHER" id="PTHR12192:SF2">
    <property type="entry name" value="GLUTATHIONE-SPECIFIC GAMMA-GLUTAMYLCYCLOTRANSFERASE 2"/>
    <property type="match status" value="1"/>
</dbReference>
<dbReference type="InterPro" id="IPR006840">
    <property type="entry name" value="ChaC"/>
</dbReference>
<dbReference type="SUPFAM" id="SSF110857">
    <property type="entry name" value="Gamma-glutamyl cyclotransferase-like"/>
    <property type="match status" value="1"/>
</dbReference>
<keyword evidence="4" id="KW-1185">Reference proteome</keyword>
<dbReference type="GO" id="GO:0005737">
    <property type="term" value="C:cytoplasm"/>
    <property type="evidence" value="ECO:0007669"/>
    <property type="project" value="TreeGrafter"/>
</dbReference>
<evidence type="ECO:0000256" key="1">
    <source>
        <dbReference type="ARBA" id="ARBA00012344"/>
    </source>
</evidence>
<dbReference type="GO" id="GO:0061928">
    <property type="term" value="F:glutathione specific gamma-glutamylcyclotransferase activity"/>
    <property type="evidence" value="ECO:0007669"/>
    <property type="project" value="UniProtKB-EC"/>
</dbReference>
<dbReference type="PANTHER" id="PTHR12192">
    <property type="entry name" value="CATION TRANSPORT PROTEIN CHAC-RELATED"/>
    <property type="match status" value="1"/>
</dbReference>
<dbReference type="Gene3D" id="3.10.490.10">
    <property type="entry name" value="Gamma-glutamyl cyclotransferase-like"/>
    <property type="match status" value="1"/>
</dbReference>
<evidence type="ECO:0000313" key="3">
    <source>
        <dbReference type="EMBL" id="KAJ8900961.1"/>
    </source>
</evidence>
<gene>
    <name evidence="3" type="ORF">NDN08_000258</name>
</gene>
<keyword evidence="2" id="KW-0456">Lyase</keyword>
<dbReference type="EC" id="4.3.2.7" evidence="1"/>
<dbReference type="EMBL" id="JAMWBK010000013">
    <property type="protein sequence ID" value="KAJ8900961.1"/>
    <property type="molecule type" value="Genomic_DNA"/>
</dbReference>
<protein>
    <recommendedName>
        <fullName evidence="1">glutathione-specific gamma-glutamylcyclotransferase</fullName>
        <ecNumber evidence="1">4.3.2.7</ecNumber>
    </recommendedName>
</protein>
<sequence>MAPESKKKFEMDGELWVFGYGSLIWRPDLEHVEKRDGFIRGWKRRFWQGSTDHRGTPEAPGRVVTLVSIDRTREMGFVDDQEDEEWLTYGVAYRIPDEEKRSVLDQLDYREKDGYERHIVSVYDYEESDRISVPRALIYIANDENPQWMGGQAGLDDIARHIAVSRGPSGLNSEYLFELAKAVKAKGVTDKHLEELSNRVHQLLLQSNAAS</sequence>
<name>A0AAV8UHN1_9RHOD</name>
<accession>A0AAV8UHN1</accession>
<reference evidence="3 4" key="1">
    <citation type="journal article" date="2023" name="Nat. Commun.">
        <title>Origin of minicircular mitochondrial genomes in red algae.</title>
        <authorList>
            <person name="Lee Y."/>
            <person name="Cho C.H."/>
            <person name="Lee Y.M."/>
            <person name="Park S.I."/>
            <person name="Yang J.H."/>
            <person name="West J.A."/>
            <person name="Bhattacharya D."/>
            <person name="Yoon H.S."/>
        </authorList>
    </citation>
    <scope>NUCLEOTIDE SEQUENCE [LARGE SCALE GENOMIC DNA]</scope>
    <source>
        <strain evidence="3 4">CCMP1338</strain>
        <tissue evidence="3">Whole cell</tissue>
    </source>
</reference>
<dbReference type="AlphaFoldDB" id="A0AAV8UHN1"/>
<dbReference type="Proteomes" id="UP001157974">
    <property type="component" value="Unassembled WGS sequence"/>
</dbReference>
<dbReference type="InterPro" id="IPR036568">
    <property type="entry name" value="GGCT-like_sf"/>
</dbReference>